<feature type="signal peptide" evidence="1">
    <location>
        <begin position="1"/>
        <end position="17"/>
    </location>
</feature>
<dbReference type="EMBL" id="FQ790233">
    <property type="protein sequence ID" value="CBZ40377.1"/>
    <property type="molecule type" value="Genomic_DNA"/>
</dbReference>
<dbReference type="KEGG" id="msk:MSUIS_02840"/>
<evidence type="ECO:0000313" key="3">
    <source>
        <dbReference type="Proteomes" id="UP000008645"/>
    </source>
</evidence>
<reference evidence="2 3" key="1">
    <citation type="journal article" date="2011" name="J. Bacteriol.">
        <title>Complete genome sequence of the hemotrophic Mycoplasma suis strain KI3806.</title>
        <authorList>
            <person name="Oehlerking J."/>
            <person name="Kube M."/>
            <person name="Felder K.M."/>
            <person name="Matter D."/>
            <person name="Wittenbrink M.M."/>
            <person name="Schwarzenbach S."/>
            <person name="Kramer M.M."/>
            <person name="Hoelzle K."/>
            <person name="Hoelzle L.E."/>
        </authorList>
    </citation>
    <scope>NUCLEOTIDE SEQUENCE [LARGE SCALE GENOMIC DNA]</scope>
    <source>
        <strain evidence="3">KI_3806</strain>
    </source>
</reference>
<keyword evidence="1" id="KW-0732">Signal</keyword>
<dbReference type="HOGENOM" id="CLU_119025_0_0_14"/>
<dbReference type="Proteomes" id="UP000008645">
    <property type="component" value="Chromosome"/>
</dbReference>
<sequence length="201" mass="22816">MNKLLLPIALLSSGALGGGTFTFLQKDQNRHKNSNNLTIYNWGGNKGEILIGNGLQEEVKQVGGILKMVGNIDGKWKSVQAKDERGFSERLLFWWLGKSPETQWWNFFIERNSGWSIEKNKRQEFGKGGEWSEIIKSDNTGTQSSTEGSTKREISEIYLMGVSCEEFTKEIESKEKIKEYLNAEINSKNISISCKNKKLQI</sequence>
<feature type="chain" id="PRO_5003258050" evidence="1">
    <location>
        <begin position="18"/>
        <end position="201"/>
    </location>
</feature>
<dbReference type="AlphaFoldDB" id="F0V3F5"/>
<name>F0V3F5_MYCS3</name>
<proteinExistence type="predicted"/>
<evidence type="ECO:0000313" key="2">
    <source>
        <dbReference type="EMBL" id="CBZ40377.1"/>
    </source>
</evidence>
<protein>
    <submittedName>
        <fullName evidence="2">Uncharacterized protein</fullName>
    </submittedName>
</protein>
<accession>F0V3F5</accession>
<organism evidence="2 3">
    <name type="scientific">Mycoplasma suis (strain KI_3806)</name>
    <dbReference type="NCBI Taxonomy" id="708248"/>
    <lineage>
        <taxon>Bacteria</taxon>
        <taxon>Bacillati</taxon>
        <taxon>Mycoplasmatota</taxon>
        <taxon>Mollicutes</taxon>
        <taxon>Mycoplasmataceae</taxon>
        <taxon>Mycoplasma</taxon>
    </lineage>
</organism>
<evidence type="ECO:0000256" key="1">
    <source>
        <dbReference type="SAM" id="SignalP"/>
    </source>
</evidence>
<gene>
    <name evidence="2" type="ORF">MSUIS_02840</name>
</gene>